<proteinExistence type="inferred from homology"/>
<dbReference type="Pfam" id="PF14580">
    <property type="entry name" value="LRR_9"/>
    <property type="match status" value="1"/>
</dbReference>
<name>A0A9P6U4I6_9FUNG</name>
<dbReference type="EMBL" id="JAAAJB010000290">
    <property type="protein sequence ID" value="KAG0259294.1"/>
    <property type="molecule type" value="Genomic_DNA"/>
</dbReference>
<dbReference type="InterPro" id="IPR045081">
    <property type="entry name" value="AN32"/>
</dbReference>
<feature type="region of interest" description="Disordered" evidence="4">
    <location>
        <begin position="183"/>
        <end position="499"/>
    </location>
</feature>
<dbReference type="PROSITE" id="PS51450">
    <property type="entry name" value="LRR"/>
    <property type="match status" value="1"/>
</dbReference>
<comment type="caution">
    <text evidence="5">The sequence shown here is derived from an EMBL/GenBank/DDBJ whole genome shotgun (WGS) entry which is preliminary data.</text>
</comment>
<evidence type="ECO:0000256" key="3">
    <source>
        <dbReference type="ARBA" id="ARBA00025777"/>
    </source>
</evidence>
<feature type="compositionally biased region" description="Acidic residues" evidence="4">
    <location>
        <begin position="266"/>
        <end position="316"/>
    </location>
</feature>
<evidence type="ECO:0000313" key="6">
    <source>
        <dbReference type="Proteomes" id="UP000807716"/>
    </source>
</evidence>
<evidence type="ECO:0000256" key="2">
    <source>
        <dbReference type="ARBA" id="ARBA00022737"/>
    </source>
</evidence>
<sequence length="499" mass="54858">MESELIQQLTVDDPREVRELTLDGFEIDTVELLLVPPPEHEDDEEEDDDIEMHSTLDQFINLIRLSLNRTALTSLEGFPHLSKLKWLSLEDNKLKSGFDALSKADLQSLVRLDLSRNMIADESVLDPLDALGNLEHITLADNELASRENYRDAVFNTLPQLISVDGQDRDGLKIDLDAFDFMESDNEGDEEYVSDGQEDNQEGVDYEIEANEGDIREDDEDGSQPFDGSDQRLLSADEEDEGEEFSDDDKENRPPTASGVAYNERYEEDEDDDDEEEDEEEERDDDELEEDDDDIEEDIEEEEEEEDEEEEEEEEGPGLAYLMQDNIADDQEDEEDFEPGEEPEEDEEMESSDEEDYPAGSGSSSSVSKKQNAKGQNGSGADAGGAGAAAAAAAGAGTAATAAATAADASLAAPTQNGSHASPLSSSSLPPKRPLSSLDDDHHHHHHHQDGGRGDEDDHGLAISSGFDDDGTNGFGMDNFEGPATFGDDTGHDSKRMRL</sequence>
<feature type="compositionally biased region" description="Basic and acidic residues" evidence="4">
    <location>
        <begin position="489"/>
        <end position="499"/>
    </location>
</feature>
<dbReference type="OrthoDB" id="433501at2759"/>
<feature type="compositionally biased region" description="Acidic residues" evidence="4">
    <location>
        <begin position="327"/>
        <end position="357"/>
    </location>
</feature>
<accession>A0A9P6U4I6</accession>
<comment type="similarity">
    <text evidence="3">Belongs to the ANP32 family.</text>
</comment>
<dbReference type="AlphaFoldDB" id="A0A9P6U4I6"/>
<evidence type="ECO:0000313" key="5">
    <source>
        <dbReference type="EMBL" id="KAG0259294.1"/>
    </source>
</evidence>
<reference evidence="5" key="1">
    <citation type="journal article" date="2020" name="Fungal Divers.">
        <title>Resolving the Mortierellaceae phylogeny through synthesis of multi-gene phylogenetics and phylogenomics.</title>
        <authorList>
            <person name="Vandepol N."/>
            <person name="Liber J."/>
            <person name="Desiro A."/>
            <person name="Na H."/>
            <person name="Kennedy M."/>
            <person name="Barry K."/>
            <person name="Grigoriev I.V."/>
            <person name="Miller A.N."/>
            <person name="O'Donnell K."/>
            <person name="Stajich J.E."/>
            <person name="Bonito G."/>
        </authorList>
    </citation>
    <scope>NUCLEOTIDE SEQUENCE</scope>
    <source>
        <strain evidence="5">BC1065</strain>
    </source>
</reference>
<dbReference type="SUPFAM" id="SSF52058">
    <property type="entry name" value="L domain-like"/>
    <property type="match status" value="1"/>
</dbReference>
<dbReference type="GO" id="GO:0042393">
    <property type="term" value="F:histone binding"/>
    <property type="evidence" value="ECO:0007669"/>
    <property type="project" value="TreeGrafter"/>
</dbReference>
<protein>
    <submittedName>
        <fullName evidence="5">Uncharacterized protein</fullName>
    </submittedName>
</protein>
<dbReference type="InterPro" id="IPR001611">
    <property type="entry name" value="Leu-rich_rpt"/>
</dbReference>
<dbReference type="GO" id="GO:0005634">
    <property type="term" value="C:nucleus"/>
    <property type="evidence" value="ECO:0007669"/>
    <property type="project" value="TreeGrafter"/>
</dbReference>
<feature type="compositionally biased region" description="Basic and acidic residues" evidence="4">
    <location>
        <begin position="449"/>
        <end position="460"/>
    </location>
</feature>
<keyword evidence="6" id="KW-1185">Reference proteome</keyword>
<dbReference type="Proteomes" id="UP000807716">
    <property type="component" value="Unassembled WGS sequence"/>
</dbReference>
<keyword evidence="2" id="KW-0677">Repeat</keyword>
<dbReference type="InterPro" id="IPR032675">
    <property type="entry name" value="LRR_dom_sf"/>
</dbReference>
<feature type="compositionally biased region" description="Low complexity" evidence="4">
    <location>
        <begin position="388"/>
        <end position="413"/>
    </location>
</feature>
<organism evidence="5 6">
    <name type="scientific">Actinomortierella ambigua</name>
    <dbReference type="NCBI Taxonomy" id="1343610"/>
    <lineage>
        <taxon>Eukaryota</taxon>
        <taxon>Fungi</taxon>
        <taxon>Fungi incertae sedis</taxon>
        <taxon>Mucoromycota</taxon>
        <taxon>Mortierellomycotina</taxon>
        <taxon>Mortierellomycetes</taxon>
        <taxon>Mortierellales</taxon>
        <taxon>Mortierellaceae</taxon>
        <taxon>Actinomortierella</taxon>
    </lineage>
</organism>
<feature type="compositionally biased region" description="Acidic residues" evidence="4">
    <location>
        <begin position="236"/>
        <end position="249"/>
    </location>
</feature>
<evidence type="ECO:0000256" key="1">
    <source>
        <dbReference type="ARBA" id="ARBA00022614"/>
    </source>
</evidence>
<keyword evidence="1" id="KW-0433">Leucine-rich repeat</keyword>
<dbReference type="PANTHER" id="PTHR11375">
    <property type="entry name" value="ACIDIC LEUCINE-RICH NUCLEAR PHOSPHOPROTEIN 32"/>
    <property type="match status" value="1"/>
</dbReference>
<feature type="compositionally biased region" description="Gly residues" evidence="4">
    <location>
        <begin position="377"/>
        <end position="387"/>
    </location>
</feature>
<gene>
    <name evidence="5" type="ORF">DFQ27_004161</name>
</gene>
<evidence type="ECO:0000256" key="4">
    <source>
        <dbReference type="SAM" id="MobiDB-lite"/>
    </source>
</evidence>
<feature type="compositionally biased region" description="Acidic residues" evidence="4">
    <location>
        <begin position="183"/>
        <end position="222"/>
    </location>
</feature>
<dbReference type="PANTHER" id="PTHR11375:SF0">
    <property type="entry name" value="ACIDIC LEUCINE-RICH NUCLEAR PHOSPHOPROTEIN 32 FAMILY MEMBER A"/>
    <property type="match status" value="1"/>
</dbReference>
<dbReference type="Gene3D" id="3.80.10.10">
    <property type="entry name" value="Ribonuclease Inhibitor"/>
    <property type="match status" value="1"/>
</dbReference>
<feature type="compositionally biased region" description="Low complexity" evidence="4">
    <location>
        <begin position="422"/>
        <end position="437"/>
    </location>
</feature>